<accession>A0A0V8IVK7</accession>
<proteinExistence type="predicted"/>
<dbReference type="STRING" id="993070.AS031_01755"/>
<keyword evidence="5" id="KW-1185">Reference proteome</keyword>
<dbReference type="Pfam" id="PF01590">
    <property type="entry name" value="GAF"/>
    <property type="match status" value="1"/>
</dbReference>
<keyword evidence="1" id="KW-0238">DNA-binding</keyword>
<dbReference type="EMBL" id="LNQM01000001">
    <property type="protein sequence ID" value="KSU78793.1"/>
    <property type="molecule type" value="Genomic_DNA"/>
</dbReference>
<protein>
    <submittedName>
        <fullName evidence="4">Transcriptional regulator</fullName>
    </submittedName>
</protein>
<feature type="domain" description="OmpR/PhoB-type" evidence="3">
    <location>
        <begin position="269"/>
        <end position="338"/>
    </location>
</feature>
<feature type="compositionally biased region" description="Low complexity" evidence="2">
    <location>
        <begin position="234"/>
        <end position="243"/>
    </location>
</feature>
<comment type="caution">
    <text evidence="4">The sequence shown here is derived from an EMBL/GenBank/DDBJ whole genome shotgun (WGS) entry which is preliminary data.</text>
</comment>
<dbReference type="InterPro" id="IPR003018">
    <property type="entry name" value="GAF"/>
</dbReference>
<dbReference type="InterPro" id="IPR001867">
    <property type="entry name" value="OmpR/PhoB-type_DNA-bd"/>
</dbReference>
<evidence type="ECO:0000256" key="1">
    <source>
        <dbReference type="ARBA" id="ARBA00023125"/>
    </source>
</evidence>
<gene>
    <name evidence="4" type="ORF">AS031_01755</name>
</gene>
<dbReference type="GO" id="GO:0003677">
    <property type="term" value="F:DNA binding"/>
    <property type="evidence" value="ECO:0007669"/>
    <property type="project" value="UniProtKB-KW"/>
</dbReference>
<dbReference type="Gene3D" id="3.30.450.40">
    <property type="match status" value="1"/>
</dbReference>
<evidence type="ECO:0000313" key="4">
    <source>
        <dbReference type="EMBL" id="KSU78793.1"/>
    </source>
</evidence>
<dbReference type="RefSeq" id="WP_058266419.1">
    <property type="nucleotide sequence ID" value="NZ_FMAZ01000001.1"/>
</dbReference>
<feature type="region of interest" description="Disordered" evidence="2">
    <location>
        <begin position="225"/>
        <end position="247"/>
    </location>
</feature>
<dbReference type="InterPro" id="IPR029016">
    <property type="entry name" value="GAF-like_dom_sf"/>
</dbReference>
<dbReference type="GO" id="GO:0006355">
    <property type="term" value="P:regulation of DNA-templated transcription"/>
    <property type="evidence" value="ECO:0007669"/>
    <property type="project" value="InterPro"/>
</dbReference>
<dbReference type="SMART" id="SM00862">
    <property type="entry name" value="Trans_reg_C"/>
    <property type="match status" value="1"/>
</dbReference>
<dbReference type="OrthoDB" id="3928741at2"/>
<name>A0A0V8IVK7_9MICC</name>
<organism evidence="4 5">
    <name type="scientific">Pseudarthrobacter enclensis</name>
    <dbReference type="NCBI Taxonomy" id="993070"/>
    <lineage>
        <taxon>Bacteria</taxon>
        <taxon>Bacillati</taxon>
        <taxon>Actinomycetota</taxon>
        <taxon>Actinomycetes</taxon>
        <taxon>Micrococcales</taxon>
        <taxon>Micrococcaceae</taxon>
        <taxon>Pseudarthrobacter</taxon>
    </lineage>
</organism>
<evidence type="ECO:0000259" key="3">
    <source>
        <dbReference type="SMART" id="SM00862"/>
    </source>
</evidence>
<reference evidence="4 5" key="1">
    <citation type="journal article" date="2014" name="Arch. Microbiol.">
        <title>Arthrobacter enclensis sp. nov., isolated from sediment sample.</title>
        <authorList>
            <person name="Dastager S.G."/>
            <person name="Liu Q."/>
            <person name="Tang S.K."/>
            <person name="Krishnamurthi S."/>
            <person name="Lee J.C."/>
            <person name="Li W.J."/>
        </authorList>
    </citation>
    <scope>NUCLEOTIDE SEQUENCE [LARGE SCALE GENOMIC DNA]</scope>
    <source>
        <strain evidence="4 5">NIO-1008</strain>
    </source>
</reference>
<sequence>MKNLTPPGALQRSALAAHESLDVGAFAEVREVPGLRSLIRESWLRSAGFKANPDNPAAPLALDRDELEDYRNRHPLAAIMPVITRLLVQPSHDSGLLVAVGDEVGRLLWVDGDPALQRRAEGMMFVAGADWSEATVGTSAPGTALALGRGIQISGAEHYQRAVHPWSCTAVPFHDPDSGAVLGVVDITGTDTAVAPHTLSLVEATVAAAQAQLRVERLQRAAELASGHARRRAPATAAAPHRTGAGEGSLYRDSLQLLGRDQALLSLDGRTVVLSARHSEILALLSIHPAGLSADELSSLLYPGEGSTITLRAEMVRLRKVLQQLNPDAVPGSRPYRLPVDLVPDSSQVLSCLQRGAHRIALEIYRGAVLPRSEAPGIVELRDKVSGLLREAILTDGSAESMLKFAALPEARDDVGIRRAALRLLPPRSPKRAAVVAELERLEAELGT</sequence>
<dbReference type="Proteomes" id="UP000053199">
    <property type="component" value="Unassembled WGS sequence"/>
</dbReference>
<dbReference type="AlphaFoldDB" id="A0A0V8IVK7"/>
<dbReference type="GO" id="GO:0000160">
    <property type="term" value="P:phosphorelay signal transduction system"/>
    <property type="evidence" value="ECO:0007669"/>
    <property type="project" value="InterPro"/>
</dbReference>
<evidence type="ECO:0000256" key="2">
    <source>
        <dbReference type="SAM" id="MobiDB-lite"/>
    </source>
</evidence>
<evidence type="ECO:0000313" key="5">
    <source>
        <dbReference type="Proteomes" id="UP000053199"/>
    </source>
</evidence>